<dbReference type="Proteomes" id="UP001595733">
    <property type="component" value="Unassembled WGS sequence"/>
</dbReference>
<evidence type="ECO:0008006" key="3">
    <source>
        <dbReference type="Google" id="ProtNLM"/>
    </source>
</evidence>
<reference evidence="2" key="1">
    <citation type="journal article" date="2019" name="Int. J. Syst. Evol. Microbiol.">
        <title>The Global Catalogue of Microorganisms (GCM) 10K type strain sequencing project: providing services to taxonomists for standard genome sequencing and annotation.</title>
        <authorList>
            <consortium name="The Broad Institute Genomics Platform"/>
            <consortium name="The Broad Institute Genome Sequencing Center for Infectious Disease"/>
            <person name="Wu L."/>
            <person name="Ma J."/>
        </authorList>
    </citation>
    <scope>NUCLEOTIDE SEQUENCE [LARGE SCALE GENOMIC DNA]</scope>
    <source>
        <strain evidence="2">CCUG 50353</strain>
    </source>
</reference>
<proteinExistence type="predicted"/>
<organism evidence="1 2">
    <name type="scientific">Chryseomicrobium palamuruense</name>
    <dbReference type="NCBI Taxonomy" id="682973"/>
    <lineage>
        <taxon>Bacteria</taxon>
        <taxon>Bacillati</taxon>
        <taxon>Bacillota</taxon>
        <taxon>Bacilli</taxon>
        <taxon>Bacillales</taxon>
        <taxon>Caryophanaceae</taxon>
        <taxon>Chryseomicrobium</taxon>
    </lineage>
</organism>
<comment type="caution">
    <text evidence="1">The sequence shown here is derived from an EMBL/GenBank/DDBJ whole genome shotgun (WGS) entry which is preliminary data.</text>
</comment>
<dbReference type="EMBL" id="JBHSEF010000023">
    <property type="protein sequence ID" value="MFC4355432.1"/>
    <property type="molecule type" value="Genomic_DNA"/>
</dbReference>
<evidence type="ECO:0000313" key="1">
    <source>
        <dbReference type="EMBL" id="MFC4355432.1"/>
    </source>
</evidence>
<name>A0ABV8UVS6_9BACL</name>
<gene>
    <name evidence="1" type="ORF">ACFO0S_10260</name>
</gene>
<evidence type="ECO:0000313" key="2">
    <source>
        <dbReference type="Proteomes" id="UP001595733"/>
    </source>
</evidence>
<sequence>MEIVGTCAYCGKTVYCQAGFLQGIHENGQLLCFDCAEQKS</sequence>
<dbReference type="RefSeq" id="WP_378141910.1">
    <property type="nucleotide sequence ID" value="NZ_JBHSEF010000023.1"/>
</dbReference>
<accession>A0ABV8UVS6</accession>
<protein>
    <recommendedName>
        <fullName evidence="3">GapA-binding peptide SR1P</fullName>
    </recommendedName>
</protein>
<keyword evidence="2" id="KW-1185">Reference proteome</keyword>